<gene>
    <name evidence="1" type="ORF">Ccar_4280</name>
    <name evidence="2" type="ORF">CcarbDRAFT_4358</name>
</gene>
<keyword evidence="1" id="KW-0614">Plasmid</keyword>
<dbReference type="EMBL" id="HM590571">
    <property type="protein sequence ID" value="ADO12120.1"/>
    <property type="molecule type" value="Genomic_DNA"/>
</dbReference>
<name>C6PZZ1_9CLOT</name>
<evidence type="ECO:0000313" key="1">
    <source>
        <dbReference type="EMBL" id="ADO12120.1"/>
    </source>
</evidence>
<accession>C6PZZ1</accession>
<dbReference type="PATRIC" id="fig|536227.13.peg.2"/>
<reference evidence="2 3" key="1">
    <citation type="submission" date="2009-06" db="EMBL/GenBank/DDBJ databases">
        <title>The draft genome of Clostridium carboxidivorans P7.</title>
        <authorList>
            <consortium name="US DOE Joint Genome Institute (JGI-PGF)"/>
            <person name="Lucas S."/>
            <person name="Copeland A."/>
            <person name="Lapidus A."/>
            <person name="Glavina del Rio T."/>
            <person name="Tice H."/>
            <person name="Bruce D."/>
            <person name="Goodwin L."/>
            <person name="Pitluck S."/>
            <person name="Larimer F."/>
            <person name="Land M.L."/>
            <person name="Hauser L."/>
            <person name="Hemme C.L."/>
        </authorList>
    </citation>
    <scope>NUCLEOTIDE SEQUENCE [LARGE SCALE GENOMIC DNA]</scope>
    <source>
        <strain evidence="2 3">P7</strain>
    </source>
</reference>
<keyword evidence="3" id="KW-1185">Reference proteome</keyword>
<dbReference type="eggNOG" id="ENOG50328SA">
    <property type="taxonomic scope" value="Bacteria"/>
</dbReference>
<evidence type="ECO:0008006" key="4">
    <source>
        <dbReference type="Google" id="ProtNLM"/>
    </source>
</evidence>
<evidence type="ECO:0000313" key="3">
    <source>
        <dbReference type="Proteomes" id="UP000004198"/>
    </source>
</evidence>
<organism evidence="2 3">
    <name type="scientific">Clostridium carboxidivorans P7</name>
    <dbReference type="NCBI Taxonomy" id="536227"/>
    <lineage>
        <taxon>Bacteria</taxon>
        <taxon>Bacillati</taxon>
        <taxon>Bacillota</taxon>
        <taxon>Clostridia</taxon>
        <taxon>Eubacteriales</taxon>
        <taxon>Clostridiaceae</taxon>
        <taxon>Clostridium</taxon>
    </lineage>
</organism>
<sequence>MSKQFLNPKEFAIETGLTYQNVLHLCKTKEIESKTTVNGRRFLIPNSELLKFQGGNINYISIEKYEEILRENQRLELILEQIKTLVKEIV</sequence>
<dbReference type="KEGG" id="cck:Ccar_25860"/>
<dbReference type="EMBL" id="ACVI01000103">
    <property type="protein sequence ID" value="EET85201.1"/>
    <property type="molecule type" value="Genomic_DNA"/>
</dbReference>
<evidence type="ECO:0000313" key="2">
    <source>
        <dbReference type="EMBL" id="EET85201.1"/>
    </source>
</evidence>
<proteinExistence type="predicted"/>
<reference evidence="1" key="2">
    <citation type="journal article" date="2010" name="PLoS ONE">
        <title>Genomic analysis of carbon monoxide utilization and butanol production by Clostridium carboxidivorans strain P7T.</title>
        <authorList>
            <person name="Bruant G."/>
            <person name="Levesque M.-J."/>
            <person name="Peter C."/>
            <person name="Guiot S.R."/>
            <person name="Masson L."/>
        </authorList>
    </citation>
    <scope>NUCLEOTIDE SEQUENCE</scope>
    <source>
        <strain evidence="1">P7</strain>
        <plasmid evidence="1">p19</plasmid>
    </source>
</reference>
<geneLocation type="plasmid" evidence="1">
    <name>p19</name>
</geneLocation>
<dbReference type="Proteomes" id="UP000004198">
    <property type="component" value="Unassembled WGS sequence"/>
</dbReference>
<dbReference type="RefSeq" id="WP_007063243.1">
    <property type="nucleotide sequence ID" value="NC_014565.1"/>
</dbReference>
<dbReference type="AlphaFoldDB" id="C6PZZ1"/>
<protein>
    <recommendedName>
        <fullName evidence="4">Helix-turn-helix domain-containing protein</fullName>
    </recommendedName>
</protein>